<evidence type="ECO:0000313" key="2">
    <source>
        <dbReference type="EMBL" id="MBA0084712.1"/>
    </source>
</evidence>
<organism evidence="2 3">
    <name type="scientific">Candidatus Acidiferrum panamense</name>
    <dbReference type="NCBI Taxonomy" id="2741543"/>
    <lineage>
        <taxon>Bacteria</taxon>
        <taxon>Pseudomonadati</taxon>
        <taxon>Acidobacteriota</taxon>
        <taxon>Terriglobia</taxon>
        <taxon>Candidatus Acidiferrales</taxon>
        <taxon>Candidatus Acidiferrum</taxon>
    </lineage>
</organism>
<feature type="signal peptide" evidence="1">
    <location>
        <begin position="1"/>
        <end position="19"/>
    </location>
</feature>
<reference evidence="2" key="1">
    <citation type="submission" date="2020-06" db="EMBL/GenBank/DDBJ databases">
        <title>Legume-microbial interactions unlock mineral nutrients during tropical forest succession.</title>
        <authorList>
            <person name="Epihov D.Z."/>
        </authorList>
    </citation>
    <scope>NUCLEOTIDE SEQUENCE [LARGE SCALE GENOMIC DNA]</scope>
    <source>
        <strain evidence="2">Pan2503</strain>
    </source>
</reference>
<protein>
    <submittedName>
        <fullName evidence="2">Uncharacterized protein</fullName>
    </submittedName>
</protein>
<feature type="chain" id="PRO_5030640450" evidence="1">
    <location>
        <begin position="20"/>
        <end position="179"/>
    </location>
</feature>
<dbReference type="Proteomes" id="UP000567293">
    <property type="component" value="Unassembled WGS sequence"/>
</dbReference>
<dbReference type="AlphaFoldDB" id="A0A7V8NNQ4"/>
<gene>
    <name evidence="2" type="ORF">HRJ53_06940</name>
</gene>
<comment type="caution">
    <text evidence="2">The sequence shown here is derived from an EMBL/GenBank/DDBJ whole genome shotgun (WGS) entry which is preliminary data.</text>
</comment>
<evidence type="ECO:0000256" key="1">
    <source>
        <dbReference type="SAM" id="SignalP"/>
    </source>
</evidence>
<sequence length="179" mass="19571">MKLLKLALLFLITPVLSSAQSIPAVKAKALDNSEITLPIPSSQQVLILMVGFSHKSGDLCKVWGRRISADYHADARIAYFTMPVLQSAPSLVRPMIVHGMRKDIPAQELAHFVPLYSNESDWKKVVNFSAPDDAYLIVATPDGHPVWQAHGAFSDSTYAELKKSVAMLVEKAASPSSKN</sequence>
<dbReference type="EMBL" id="JACDQQ010000677">
    <property type="protein sequence ID" value="MBA0084712.1"/>
    <property type="molecule type" value="Genomic_DNA"/>
</dbReference>
<evidence type="ECO:0000313" key="3">
    <source>
        <dbReference type="Proteomes" id="UP000567293"/>
    </source>
</evidence>
<accession>A0A7V8NNQ4</accession>
<name>A0A7V8NNQ4_9BACT</name>
<proteinExistence type="predicted"/>
<keyword evidence="3" id="KW-1185">Reference proteome</keyword>
<keyword evidence="1" id="KW-0732">Signal</keyword>